<accession>A0A5C3F8S8</accession>
<evidence type="ECO:0000313" key="3">
    <source>
        <dbReference type="EMBL" id="SPO39761.1"/>
    </source>
</evidence>
<dbReference type="InterPro" id="IPR026992">
    <property type="entry name" value="DIOX_N"/>
</dbReference>
<dbReference type="InterPro" id="IPR005123">
    <property type="entry name" value="Oxoglu/Fe-dep_dioxygenase_dom"/>
</dbReference>
<dbReference type="Pfam" id="PF03171">
    <property type="entry name" value="2OG-FeII_Oxy"/>
    <property type="match status" value="1"/>
</dbReference>
<dbReference type="GO" id="GO:0016491">
    <property type="term" value="F:oxidoreductase activity"/>
    <property type="evidence" value="ECO:0007669"/>
    <property type="project" value="UniProtKB-KW"/>
</dbReference>
<reference evidence="3 4" key="1">
    <citation type="submission" date="2018-03" db="EMBL/GenBank/DDBJ databases">
        <authorList>
            <person name="Guldener U."/>
        </authorList>
    </citation>
    <scope>NUCLEOTIDE SEQUENCE [LARGE SCALE GENOMIC DNA]</scope>
    <source>
        <strain evidence="3 4">DAOM196992</strain>
    </source>
</reference>
<keyword evidence="1" id="KW-0408">Iron</keyword>
<name>A0A5C3F8S8_9BASI</name>
<evidence type="ECO:0000313" key="4">
    <source>
        <dbReference type="Proteomes" id="UP000323386"/>
    </source>
</evidence>
<keyword evidence="4" id="KW-1185">Reference proteome</keyword>
<organism evidence="3 4">
    <name type="scientific">Pseudozyma flocculosa</name>
    <dbReference type="NCBI Taxonomy" id="84751"/>
    <lineage>
        <taxon>Eukaryota</taxon>
        <taxon>Fungi</taxon>
        <taxon>Dikarya</taxon>
        <taxon>Basidiomycota</taxon>
        <taxon>Ustilaginomycotina</taxon>
        <taxon>Ustilaginomycetes</taxon>
        <taxon>Ustilaginales</taxon>
        <taxon>Ustilaginaceae</taxon>
        <taxon>Pseudozyma</taxon>
    </lineage>
</organism>
<evidence type="ECO:0000256" key="1">
    <source>
        <dbReference type="RuleBase" id="RU003682"/>
    </source>
</evidence>
<sequence length="395" mass="44463">MTAAPAPASATADSLATQKTYHLDYADWDPADPASASSRRFIASLQEAMVGHGFFYLFNSPLSHGPRREGMYDVVSRFFALPLEARQRITIDRSPHFRGYTAFGDETTQNRQDLRDQVDFGPHAPEPLPRTRDEIEGRAEKTNWKNLIGPNQYVPDDEVPGFERTVRQWFHEASRVSEGLTEAVECALGVERGRLGSYIKGKDHDEGRYQYARMKIIRYPPGQQVDGVQRDAHSRQGVGAHKDSGWLTLLSTSPVDGLEVQDLHGRWINVPYLAGSIVVNFGQQFENLSHGLIQSATHRVISNPSSVAPRYSVAWFSFPALDTVFARPLADDEIGDDIKRHYERLRGGWDVVSDVEKGDLFAKFGEEFGEVAWKGLVRSHQGVVRRWYPHLVVQS</sequence>
<dbReference type="SUPFAM" id="SSF51197">
    <property type="entry name" value="Clavaminate synthase-like"/>
    <property type="match status" value="1"/>
</dbReference>
<dbReference type="PROSITE" id="PS51471">
    <property type="entry name" value="FE2OG_OXY"/>
    <property type="match status" value="1"/>
</dbReference>
<evidence type="ECO:0000259" key="2">
    <source>
        <dbReference type="PROSITE" id="PS51471"/>
    </source>
</evidence>
<proteinExistence type="inferred from homology"/>
<dbReference type="Gene3D" id="2.60.120.330">
    <property type="entry name" value="B-lactam Antibiotic, Isopenicillin N Synthase, Chain"/>
    <property type="match status" value="1"/>
</dbReference>
<dbReference type="InterPro" id="IPR050231">
    <property type="entry name" value="Iron_ascorbate_oxido_reductase"/>
</dbReference>
<comment type="similarity">
    <text evidence="1">Belongs to the iron/ascorbate-dependent oxidoreductase family.</text>
</comment>
<protein>
    <submittedName>
        <fullName evidence="3">Related to Oxidoreductase</fullName>
    </submittedName>
</protein>
<keyword evidence="1" id="KW-0560">Oxidoreductase</keyword>
<dbReference type="AlphaFoldDB" id="A0A5C3F8S8"/>
<dbReference type="InterPro" id="IPR027443">
    <property type="entry name" value="IPNS-like_sf"/>
</dbReference>
<dbReference type="Proteomes" id="UP000323386">
    <property type="component" value="Unassembled WGS sequence"/>
</dbReference>
<dbReference type="EMBL" id="OOIP01000016">
    <property type="protein sequence ID" value="SPO39761.1"/>
    <property type="molecule type" value="Genomic_DNA"/>
</dbReference>
<gene>
    <name evidence="3" type="ORF">PSFLO_05242</name>
</gene>
<dbReference type="InterPro" id="IPR044861">
    <property type="entry name" value="IPNS-like_FE2OG_OXY"/>
</dbReference>
<feature type="domain" description="Fe2OG dioxygenase" evidence="2">
    <location>
        <begin position="210"/>
        <end position="319"/>
    </location>
</feature>
<keyword evidence="1" id="KW-0479">Metal-binding</keyword>
<dbReference type="Pfam" id="PF14226">
    <property type="entry name" value="DIOX_N"/>
    <property type="match status" value="1"/>
</dbReference>
<dbReference type="PANTHER" id="PTHR47990">
    <property type="entry name" value="2-OXOGLUTARATE (2OG) AND FE(II)-DEPENDENT OXYGENASE SUPERFAMILY PROTEIN-RELATED"/>
    <property type="match status" value="1"/>
</dbReference>
<dbReference type="GO" id="GO:0046872">
    <property type="term" value="F:metal ion binding"/>
    <property type="evidence" value="ECO:0007669"/>
    <property type="project" value="UniProtKB-KW"/>
</dbReference>
<dbReference type="OrthoDB" id="288590at2759"/>